<proteinExistence type="predicted"/>
<accession>A0A0E9TU16</accession>
<organism evidence="1">
    <name type="scientific">Anguilla anguilla</name>
    <name type="common">European freshwater eel</name>
    <name type="synonym">Muraena anguilla</name>
    <dbReference type="NCBI Taxonomy" id="7936"/>
    <lineage>
        <taxon>Eukaryota</taxon>
        <taxon>Metazoa</taxon>
        <taxon>Chordata</taxon>
        <taxon>Craniata</taxon>
        <taxon>Vertebrata</taxon>
        <taxon>Euteleostomi</taxon>
        <taxon>Actinopterygii</taxon>
        <taxon>Neopterygii</taxon>
        <taxon>Teleostei</taxon>
        <taxon>Anguilliformes</taxon>
        <taxon>Anguillidae</taxon>
        <taxon>Anguilla</taxon>
    </lineage>
</organism>
<reference evidence="1" key="2">
    <citation type="journal article" date="2015" name="Fish Shellfish Immunol.">
        <title>Early steps in the European eel (Anguilla anguilla)-Vibrio vulnificus interaction in the gills: Role of the RtxA13 toxin.</title>
        <authorList>
            <person name="Callol A."/>
            <person name="Pajuelo D."/>
            <person name="Ebbesson L."/>
            <person name="Teles M."/>
            <person name="MacKenzie S."/>
            <person name="Amaro C."/>
        </authorList>
    </citation>
    <scope>NUCLEOTIDE SEQUENCE</scope>
</reference>
<name>A0A0E9TU16_ANGAN</name>
<dbReference type="AlphaFoldDB" id="A0A0E9TU16"/>
<protein>
    <submittedName>
        <fullName evidence="1">Uncharacterized protein</fullName>
    </submittedName>
</protein>
<dbReference type="EMBL" id="GBXM01051383">
    <property type="protein sequence ID" value="JAH57194.1"/>
    <property type="molecule type" value="Transcribed_RNA"/>
</dbReference>
<sequence>MTKSNSHSNTKYLLIALLACVF</sequence>
<evidence type="ECO:0000313" key="1">
    <source>
        <dbReference type="EMBL" id="JAH57194.1"/>
    </source>
</evidence>
<reference evidence="1" key="1">
    <citation type="submission" date="2014-11" db="EMBL/GenBank/DDBJ databases">
        <authorList>
            <person name="Amaro Gonzalez C."/>
        </authorList>
    </citation>
    <scope>NUCLEOTIDE SEQUENCE</scope>
</reference>